<proteinExistence type="predicted"/>
<comment type="caution">
    <text evidence="2">The sequence shown here is derived from an EMBL/GenBank/DDBJ whole genome shotgun (WGS) entry which is preliminary data.</text>
</comment>
<reference evidence="2" key="1">
    <citation type="submission" date="2021-05" db="EMBL/GenBank/DDBJ databases">
        <title>Infant gut strain persistence is associated with maternal origin, phylogeny, and functional potential including surface adhesion and iron acquisition.</title>
        <authorList>
            <person name="Lou Y.C."/>
        </authorList>
    </citation>
    <scope>NUCLEOTIDE SEQUENCE</scope>
    <source>
        <strain evidence="2">L3_122_031G1_dasL3_122_031G1_maxbin2.maxbin.025s ta_sub</strain>
    </source>
</reference>
<accession>A0A943LRW0</accession>
<dbReference type="Proteomes" id="UP000703822">
    <property type="component" value="Unassembled WGS sequence"/>
</dbReference>
<feature type="non-terminal residue" evidence="2">
    <location>
        <position position="1"/>
    </location>
</feature>
<name>A0A943LRW0_STRVE</name>
<evidence type="ECO:0000256" key="1">
    <source>
        <dbReference type="SAM" id="Phobius"/>
    </source>
</evidence>
<dbReference type="AlphaFoldDB" id="A0A943LRW0"/>
<gene>
    <name evidence="2" type="ORF">KH901_01690</name>
</gene>
<feature type="transmembrane region" description="Helical" evidence="1">
    <location>
        <begin position="6"/>
        <end position="28"/>
    </location>
</feature>
<protein>
    <submittedName>
        <fullName evidence="2">Aromatic acid exporter family protein</fullName>
    </submittedName>
</protein>
<dbReference type="EMBL" id="JAHAGS010000021">
    <property type="protein sequence ID" value="MBS6097194.1"/>
    <property type="molecule type" value="Genomic_DNA"/>
</dbReference>
<evidence type="ECO:0000313" key="2">
    <source>
        <dbReference type="EMBL" id="MBS6097194.1"/>
    </source>
</evidence>
<keyword evidence="1" id="KW-0472">Membrane</keyword>
<organism evidence="2 3">
    <name type="scientific">Streptococcus vestibularis</name>
    <dbReference type="NCBI Taxonomy" id="1343"/>
    <lineage>
        <taxon>Bacteria</taxon>
        <taxon>Bacillati</taxon>
        <taxon>Bacillota</taxon>
        <taxon>Bacilli</taxon>
        <taxon>Lactobacillales</taxon>
        <taxon>Streptococcaceae</taxon>
        <taxon>Streptococcus</taxon>
    </lineage>
</organism>
<keyword evidence="1" id="KW-1133">Transmembrane helix</keyword>
<sequence>PPDNTFTYVIARVFETFCGVFIAILVNYDYDWLLKHLK</sequence>
<keyword evidence="1" id="KW-0812">Transmembrane</keyword>
<evidence type="ECO:0000313" key="3">
    <source>
        <dbReference type="Proteomes" id="UP000703822"/>
    </source>
</evidence>